<keyword evidence="1" id="KW-0418">Kinase</keyword>
<dbReference type="InterPro" id="IPR052922">
    <property type="entry name" value="Cytidylate_Kinase-2"/>
</dbReference>
<evidence type="ECO:0000313" key="2">
    <source>
        <dbReference type="Proteomes" id="UP001601992"/>
    </source>
</evidence>
<dbReference type="SUPFAM" id="SSF52540">
    <property type="entry name" value="P-loop containing nucleoside triphosphate hydrolases"/>
    <property type="match status" value="1"/>
</dbReference>
<organism evidence="1 2">
    <name type="scientific">Nocardia jiangxiensis</name>
    <dbReference type="NCBI Taxonomy" id="282685"/>
    <lineage>
        <taxon>Bacteria</taxon>
        <taxon>Bacillati</taxon>
        <taxon>Actinomycetota</taxon>
        <taxon>Actinomycetes</taxon>
        <taxon>Mycobacteriales</taxon>
        <taxon>Nocardiaceae</taxon>
        <taxon>Nocardia</taxon>
    </lineage>
</organism>
<dbReference type="Proteomes" id="UP001601992">
    <property type="component" value="Unassembled WGS sequence"/>
</dbReference>
<gene>
    <name evidence="1" type="ORF">ACFYXQ_35625</name>
</gene>
<protein>
    <submittedName>
        <fullName evidence="1">Adenylate kinase</fullName>
    </submittedName>
</protein>
<dbReference type="Gene3D" id="3.40.50.300">
    <property type="entry name" value="P-loop containing nucleotide triphosphate hydrolases"/>
    <property type="match status" value="1"/>
</dbReference>
<evidence type="ECO:0000313" key="1">
    <source>
        <dbReference type="EMBL" id="MFF3573108.1"/>
    </source>
</evidence>
<comment type="caution">
    <text evidence="1">The sequence shown here is derived from an EMBL/GenBank/DDBJ whole genome shotgun (WGS) entry which is preliminary data.</text>
</comment>
<sequence>MQRVVVLGRGGAGKSVLARRLAEVTGLPVTELDELFWSADATPIPRERWAALQRELVAAPTWILDGDLGPFDVLEPRLRAADTIVVLDFPLGICIRRALRRSRESLVFWRWMVCYRRRSLPDILTAVTRYAPNANLQLLRHPREVERFLHDRR</sequence>
<reference evidence="1 2" key="1">
    <citation type="submission" date="2024-10" db="EMBL/GenBank/DDBJ databases">
        <title>The Natural Products Discovery Center: Release of the First 8490 Sequenced Strains for Exploring Actinobacteria Biosynthetic Diversity.</title>
        <authorList>
            <person name="Kalkreuter E."/>
            <person name="Kautsar S.A."/>
            <person name="Yang D."/>
            <person name="Bader C.D."/>
            <person name="Teijaro C.N."/>
            <person name="Fluegel L."/>
            <person name="Davis C.M."/>
            <person name="Simpson J.R."/>
            <person name="Lauterbach L."/>
            <person name="Steele A.D."/>
            <person name="Gui C."/>
            <person name="Meng S."/>
            <person name="Li G."/>
            <person name="Viehrig K."/>
            <person name="Ye F."/>
            <person name="Su P."/>
            <person name="Kiefer A.F."/>
            <person name="Nichols A."/>
            <person name="Cepeda A.J."/>
            <person name="Yan W."/>
            <person name="Fan B."/>
            <person name="Jiang Y."/>
            <person name="Adhikari A."/>
            <person name="Zheng C.-J."/>
            <person name="Schuster L."/>
            <person name="Cowan T.M."/>
            <person name="Smanski M.J."/>
            <person name="Chevrette M.G."/>
            <person name="De Carvalho L.P.S."/>
            <person name="Shen B."/>
        </authorList>
    </citation>
    <scope>NUCLEOTIDE SEQUENCE [LARGE SCALE GENOMIC DNA]</scope>
    <source>
        <strain evidence="1 2">NPDC002593</strain>
    </source>
</reference>
<keyword evidence="2" id="KW-1185">Reference proteome</keyword>
<dbReference type="InterPro" id="IPR027417">
    <property type="entry name" value="P-loop_NTPase"/>
</dbReference>
<keyword evidence="1" id="KW-0808">Transferase</keyword>
<dbReference type="PANTHER" id="PTHR37816">
    <property type="entry name" value="YALI0E33011P"/>
    <property type="match status" value="1"/>
</dbReference>
<name>A0ABW6S9Z3_9NOCA</name>
<dbReference type="PANTHER" id="PTHR37816:SF1">
    <property type="entry name" value="TOXIN"/>
    <property type="match status" value="1"/>
</dbReference>
<proteinExistence type="predicted"/>
<accession>A0ABW6S9Z3</accession>
<dbReference type="RefSeq" id="WP_040822192.1">
    <property type="nucleotide sequence ID" value="NZ_JBIAQY010000016.1"/>
</dbReference>
<dbReference type="EMBL" id="JBIAQY010000016">
    <property type="protein sequence ID" value="MFF3573108.1"/>
    <property type="molecule type" value="Genomic_DNA"/>
</dbReference>
<dbReference type="GO" id="GO:0016301">
    <property type="term" value="F:kinase activity"/>
    <property type="evidence" value="ECO:0007669"/>
    <property type="project" value="UniProtKB-KW"/>
</dbReference>